<keyword evidence="3 6" id="KW-0812">Transmembrane</keyword>
<evidence type="ECO:0000256" key="4">
    <source>
        <dbReference type="ARBA" id="ARBA00022989"/>
    </source>
</evidence>
<feature type="transmembrane region" description="Helical" evidence="6">
    <location>
        <begin position="234"/>
        <end position="255"/>
    </location>
</feature>
<evidence type="ECO:0000256" key="1">
    <source>
        <dbReference type="ARBA" id="ARBA00004141"/>
    </source>
</evidence>
<dbReference type="Pfam" id="PF00892">
    <property type="entry name" value="EamA"/>
    <property type="match status" value="2"/>
</dbReference>
<evidence type="ECO:0000256" key="6">
    <source>
        <dbReference type="SAM" id="Phobius"/>
    </source>
</evidence>
<evidence type="ECO:0000256" key="2">
    <source>
        <dbReference type="ARBA" id="ARBA00007362"/>
    </source>
</evidence>
<dbReference type="InterPro" id="IPR000620">
    <property type="entry name" value="EamA_dom"/>
</dbReference>
<dbReference type="RefSeq" id="WP_353980533.1">
    <property type="nucleotide sequence ID" value="NZ_CP159578.1"/>
</dbReference>
<feature type="transmembrane region" description="Helical" evidence="6">
    <location>
        <begin position="37"/>
        <end position="56"/>
    </location>
</feature>
<comment type="subcellular location">
    <subcellularLocation>
        <location evidence="1">Membrane</location>
        <topology evidence="1">Multi-pass membrane protein</topology>
    </subcellularLocation>
</comment>
<dbReference type="SUPFAM" id="SSF103481">
    <property type="entry name" value="Multidrug resistance efflux transporter EmrE"/>
    <property type="match status" value="2"/>
</dbReference>
<comment type="similarity">
    <text evidence="2">Belongs to the EamA transporter family.</text>
</comment>
<dbReference type="InterPro" id="IPR050638">
    <property type="entry name" value="AA-Vitamin_Transporters"/>
</dbReference>
<feature type="transmembrane region" description="Helical" evidence="6">
    <location>
        <begin position="93"/>
        <end position="113"/>
    </location>
</feature>
<evidence type="ECO:0000313" key="8">
    <source>
        <dbReference type="EMBL" id="XCJ79619.1"/>
    </source>
</evidence>
<dbReference type="PANTHER" id="PTHR32322:SF2">
    <property type="entry name" value="EAMA DOMAIN-CONTAINING PROTEIN"/>
    <property type="match status" value="1"/>
</dbReference>
<dbReference type="PANTHER" id="PTHR32322">
    <property type="entry name" value="INNER MEMBRANE TRANSPORTER"/>
    <property type="match status" value="1"/>
</dbReference>
<reference evidence="8" key="1">
    <citation type="submission" date="2024-06" db="EMBL/GenBank/DDBJ databases">
        <title>Complete genome of Salinicola endophyticus HNIBRBA4755.</title>
        <authorList>
            <person name="Shin S.Y."/>
            <person name="Kang H."/>
            <person name="Song J."/>
        </authorList>
    </citation>
    <scope>NUCLEOTIDE SEQUENCE</scope>
    <source>
        <strain evidence="8">HNIBRBA4755</strain>
    </source>
</reference>
<dbReference type="AlphaFoldDB" id="A0AB74UDJ2"/>
<dbReference type="GO" id="GO:0016020">
    <property type="term" value="C:membrane"/>
    <property type="evidence" value="ECO:0007669"/>
    <property type="project" value="UniProtKB-SubCell"/>
</dbReference>
<dbReference type="EMBL" id="CP159578">
    <property type="protein sequence ID" value="XCJ79619.1"/>
    <property type="molecule type" value="Genomic_DNA"/>
</dbReference>
<evidence type="ECO:0000259" key="7">
    <source>
        <dbReference type="Pfam" id="PF00892"/>
    </source>
</evidence>
<organism evidence="8">
    <name type="scientific">Salinicola endophyticus</name>
    <dbReference type="NCBI Taxonomy" id="1949083"/>
    <lineage>
        <taxon>Bacteria</taxon>
        <taxon>Pseudomonadati</taxon>
        <taxon>Pseudomonadota</taxon>
        <taxon>Gammaproteobacteria</taxon>
        <taxon>Oceanospirillales</taxon>
        <taxon>Halomonadaceae</taxon>
        <taxon>Salinicola</taxon>
    </lineage>
</organism>
<accession>A0AB74UDJ2</accession>
<evidence type="ECO:0000256" key="3">
    <source>
        <dbReference type="ARBA" id="ARBA00022692"/>
    </source>
</evidence>
<feature type="domain" description="EamA" evidence="7">
    <location>
        <begin position="149"/>
        <end position="280"/>
    </location>
</feature>
<keyword evidence="5 6" id="KW-0472">Membrane</keyword>
<feature type="transmembrane region" description="Helical" evidence="6">
    <location>
        <begin position="148"/>
        <end position="166"/>
    </location>
</feature>
<feature type="domain" description="EamA" evidence="7">
    <location>
        <begin position="14"/>
        <end position="137"/>
    </location>
</feature>
<feature type="transmembrane region" description="Helical" evidence="6">
    <location>
        <begin position="68"/>
        <end position="87"/>
    </location>
</feature>
<feature type="transmembrane region" description="Helical" evidence="6">
    <location>
        <begin position="125"/>
        <end position="142"/>
    </location>
</feature>
<evidence type="ECO:0000256" key="5">
    <source>
        <dbReference type="ARBA" id="ARBA00023136"/>
    </source>
</evidence>
<dbReference type="InterPro" id="IPR037185">
    <property type="entry name" value="EmrE-like"/>
</dbReference>
<feature type="transmembrane region" description="Helical" evidence="6">
    <location>
        <begin position="261"/>
        <end position="280"/>
    </location>
</feature>
<gene>
    <name evidence="8" type="ORF">ABV408_00145</name>
</gene>
<feature type="transmembrane region" description="Helical" evidence="6">
    <location>
        <begin position="208"/>
        <end position="227"/>
    </location>
</feature>
<feature type="transmembrane region" description="Helical" evidence="6">
    <location>
        <begin position="178"/>
        <end position="196"/>
    </location>
</feature>
<name>A0AB74UDJ2_9GAMM</name>
<protein>
    <submittedName>
        <fullName evidence="8">DMT family transporter</fullName>
    </submittedName>
</protein>
<sequence>MNRSSSWGQAAPMALFVLLWGSAPIFTRWGLDHGSPLALLILRFLLALGVLLPLTARGAAWLPPRGQRLRVAGVGTLLIGGYSVCYFETLDHAITPGLLATLLGIQPLLTLLLTERRISGWRSAGLLLALCGLALVVLQSLMAARFPAFGILLALATLACMTLGAIGQKSIALPPSRVLPLHYLASLMLFLLLTPWRPVSVSWQPGLIVAVVWLGLVISVLAQLLLYRMIRQGNLVNVTSLFYLVPIVTAVLDYLLLGNALSPLAILGMAAILGGVALVFRTR</sequence>
<keyword evidence="4 6" id="KW-1133">Transmembrane helix</keyword>
<feature type="transmembrane region" description="Helical" evidence="6">
    <location>
        <begin position="12"/>
        <end position="31"/>
    </location>
</feature>
<proteinExistence type="inferred from homology"/>